<reference evidence="2" key="1">
    <citation type="submission" date="2017-07" db="EMBL/GenBank/DDBJ databases">
        <authorList>
            <person name="Mikheyev A."/>
            <person name="Grau M."/>
        </authorList>
    </citation>
    <scope>NUCLEOTIDE SEQUENCE</scope>
    <source>
        <tissue evidence="2">Venom_gland</tissue>
    </source>
</reference>
<reference evidence="2" key="2">
    <citation type="submission" date="2017-11" db="EMBL/GenBank/DDBJ databases">
        <title>Coralsnake Venomics: Analyses of Venom Gland Transcriptomes and Proteomes of Six Brazilian Taxa.</title>
        <authorList>
            <person name="Aird S.D."/>
            <person name="Jorge da Silva N."/>
            <person name="Qiu L."/>
            <person name="Villar-Briones A."/>
            <person name="Aparecida-Saddi V."/>
            <person name="Campos-Telles M.P."/>
            <person name="Grau M."/>
            <person name="Mikheyev A.S."/>
        </authorList>
    </citation>
    <scope>NUCLEOTIDE SEQUENCE</scope>
    <source>
        <tissue evidence="2">Venom_gland</tissue>
    </source>
</reference>
<protein>
    <submittedName>
        <fullName evidence="2">Uncharacterized protein</fullName>
    </submittedName>
</protein>
<dbReference type="AlphaFoldDB" id="A0A2D4PBE2"/>
<organism evidence="2">
    <name type="scientific">Micrurus surinamensis</name>
    <name type="common">Surinam coral snake</name>
    <dbReference type="NCBI Taxonomy" id="129470"/>
    <lineage>
        <taxon>Eukaryota</taxon>
        <taxon>Metazoa</taxon>
        <taxon>Chordata</taxon>
        <taxon>Craniata</taxon>
        <taxon>Vertebrata</taxon>
        <taxon>Euteleostomi</taxon>
        <taxon>Lepidosauria</taxon>
        <taxon>Squamata</taxon>
        <taxon>Bifurcata</taxon>
        <taxon>Unidentata</taxon>
        <taxon>Episquamata</taxon>
        <taxon>Toxicofera</taxon>
        <taxon>Serpentes</taxon>
        <taxon>Colubroidea</taxon>
        <taxon>Elapidae</taxon>
        <taxon>Elapinae</taxon>
        <taxon>Micrurus</taxon>
    </lineage>
</organism>
<sequence>MESAVLKKKSHAHLATPTEPVVKKSESHPCSRGGIHPNRCEPVAVIWRGSSNWWQPLAGHAPNIVARLLTYPDGSPSFPFPTSSFPPGERKKGMDAASIAFPV</sequence>
<evidence type="ECO:0000256" key="1">
    <source>
        <dbReference type="SAM" id="MobiDB-lite"/>
    </source>
</evidence>
<feature type="region of interest" description="Disordered" evidence="1">
    <location>
        <begin position="1"/>
        <end position="35"/>
    </location>
</feature>
<evidence type="ECO:0000313" key="2">
    <source>
        <dbReference type="EMBL" id="LAB55347.1"/>
    </source>
</evidence>
<proteinExistence type="predicted"/>
<dbReference type="EMBL" id="IACN01065192">
    <property type="protein sequence ID" value="LAB55347.1"/>
    <property type="molecule type" value="Transcribed_RNA"/>
</dbReference>
<name>A0A2D4PBE2_MICSU</name>
<feature type="compositionally biased region" description="Basic residues" evidence="1">
    <location>
        <begin position="1"/>
        <end position="12"/>
    </location>
</feature>
<accession>A0A2D4PBE2</accession>